<dbReference type="Proteomes" id="UP000215596">
    <property type="component" value="Unassembled WGS sequence"/>
</dbReference>
<keyword evidence="1" id="KW-1133">Transmembrane helix</keyword>
<dbReference type="OrthoDB" id="2916330at2"/>
<proteinExistence type="predicted"/>
<feature type="transmembrane region" description="Helical" evidence="1">
    <location>
        <begin position="6"/>
        <end position="27"/>
    </location>
</feature>
<organism evidence="2 3">
    <name type="scientific">Paenibacillus campinasensis</name>
    <dbReference type="NCBI Taxonomy" id="66347"/>
    <lineage>
        <taxon>Bacteria</taxon>
        <taxon>Bacillati</taxon>
        <taxon>Bacillota</taxon>
        <taxon>Bacilli</taxon>
        <taxon>Bacillales</taxon>
        <taxon>Paenibacillaceae</taxon>
        <taxon>Paenibacillus</taxon>
    </lineage>
</organism>
<evidence type="ECO:0000313" key="3">
    <source>
        <dbReference type="Proteomes" id="UP000215596"/>
    </source>
</evidence>
<evidence type="ECO:0000313" key="2">
    <source>
        <dbReference type="EMBL" id="PAD74504.1"/>
    </source>
</evidence>
<reference evidence="2 3" key="1">
    <citation type="submission" date="2017-07" db="EMBL/GenBank/DDBJ databases">
        <title>Isolation and whole genome analysis of endospore-forming bacteria from heroin.</title>
        <authorList>
            <person name="Kalinowski J."/>
            <person name="Ahrens B."/>
            <person name="Al-Dilaimi A."/>
            <person name="Winkler A."/>
            <person name="Wibberg D."/>
            <person name="Schleenbecker U."/>
            <person name="Ruckert C."/>
            <person name="Wolfel R."/>
            <person name="Grass G."/>
        </authorList>
    </citation>
    <scope>NUCLEOTIDE SEQUENCE [LARGE SCALE GENOMIC DNA]</scope>
    <source>
        <strain evidence="2 3">7537-G1</strain>
    </source>
</reference>
<dbReference type="AlphaFoldDB" id="A0A268EN10"/>
<gene>
    <name evidence="2" type="ORF">CHH67_17570</name>
</gene>
<sequence length="128" mass="14979">MLSSIITFVMIMLVIVILLKLGVLQLTTKKNYVFKRKGKELSFRYQKFDGFEYHYFWFGKGAEVTLTYEVIVEEGELALEWISGGKIIWQQSFTSNSEGSFTTQLTRRYHSVRVVGRQTKGECRIRFT</sequence>
<accession>A0A268EN10</accession>
<evidence type="ECO:0000256" key="1">
    <source>
        <dbReference type="SAM" id="Phobius"/>
    </source>
</evidence>
<protein>
    <submittedName>
        <fullName evidence="2">Uncharacterized protein</fullName>
    </submittedName>
</protein>
<keyword evidence="1" id="KW-0812">Transmembrane</keyword>
<keyword evidence="1" id="KW-0472">Membrane</keyword>
<name>A0A268EN10_9BACL</name>
<comment type="caution">
    <text evidence="2">The sequence shown here is derived from an EMBL/GenBank/DDBJ whole genome shotgun (WGS) entry which is preliminary data.</text>
</comment>
<dbReference type="EMBL" id="NPBY01000055">
    <property type="protein sequence ID" value="PAD74504.1"/>
    <property type="molecule type" value="Genomic_DNA"/>
</dbReference>